<feature type="transmembrane region" description="Helical" evidence="10">
    <location>
        <begin position="237"/>
        <end position="255"/>
    </location>
</feature>
<evidence type="ECO:0000256" key="10">
    <source>
        <dbReference type="RuleBase" id="RU366002"/>
    </source>
</evidence>
<comment type="caution">
    <text evidence="10">Lacks conserved residue(s) required for the propagation of feature annotation.</text>
</comment>
<comment type="subcellular location">
    <subcellularLocation>
        <location evidence="10">Cell inner membrane</location>
        <topology evidence="10">Multi-pass membrane protein</topology>
    </subcellularLocation>
    <subcellularLocation>
        <location evidence="1">Cell membrane</location>
        <topology evidence="1">Multi-pass membrane protein</topology>
    </subcellularLocation>
</comment>
<dbReference type="EMBL" id="JAUTWS010000185">
    <property type="protein sequence ID" value="MDO9714210.1"/>
    <property type="molecule type" value="Genomic_DNA"/>
</dbReference>
<accession>A0ABT9EEA6</accession>
<sequence length="533" mass="56325">MSPVAQFELVLVLLVAVACLGLAARWLRLPPAVALILGGGALAFVPGMPVLTLDPELVLVLFLPPLLTASAYFTVWRDFRRNLSGILGLAIGAVAFTTLLVGIAVHWAAPELPWAACFALGAVVSPPDAVAAKAVLEHVRLPRQTMVLLEGESLLNDAAGIVLFRFAVAAALTGTFSLADAAASFAVLALGGIVVGGVVGLLCIGAVWRLKRLRELEIGITTTLLMPWAAYIGAERIHASGVIATVVSGLLLGWYQHDVFGAKGRHTGTAVWQVMVYLLEAFVFILIGLSLRGMIERLGGAGDVAQALGFPVLTVVGAVVLSRFAWILGADRLAALLDRVRGGGVRPSSLAASAVMGWAGMRGVVTLAVALSVPEAMPGRDLILVSAFAVILATVLVQGTTLGALIRLLRLDATTGREEQLLTRAEAASRVAATQLETVETLARGTDGQVHHPRLLEQYGYRARAAQRFSQDAEILKGERDAHFEVVLAAVAAGRAEVLRLHRSGQIHDEVLHALEHDLDLQELSTERLRGEG</sequence>
<feature type="transmembrane region" description="Helical" evidence="10">
    <location>
        <begin position="6"/>
        <end position="24"/>
    </location>
</feature>
<dbReference type="Proteomes" id="UP001243009">
    <property type="component" value="Unassembled WGS sequence"/>
</dbReference>
<keyword evidence="5 10" id="KW-1133">Transmembrane helix</keyword>
<evidence type="ECO:0000256" key="9">
    <source>
        <dbReference type="ARBA" id="ARBA00023201"/>
    </source>
</evidence>
<gene>
    <name evidence="12" type="ORF">Q7A36_38310</name>
</gene>
<comment type="caution">
    <text evidence="12">The sequence shown here is derived from an EMBL/GenBank/DDBJ whole genome shotgun (WGS) entry which is preliminary data.</text>
</comment>
<dbReference type="InterPro" id="IPR004705">
    <property type="entry name" value="Cation/H_exchanger_CPA1_bac"/>
</dbReference>
<organism evidence="12 13">
    <name type="scientific">Paracraurococcus lichenis</name>
    <dbReference type="NCBI Taxonomy" id="3064888"/>
    <lineage>
        <taxon>Bacteria</taxon>
        <taxon>Pseudomonadati</taxon>
        <taxon>Pseudomonadota</taxon>
        <taxon>Alphaproteobacteria</taxon>
        <taxon>Acetobacterales</taxon>
        <taxon>Roseomonadaceae</taxon>
        <taxon>Paracraurococcus</taxon>
    </lineage>
</organism>
<evidence type="ECO:0000256" key="8">
    <source>
        <dbReference type="ARBA" id="ARBA00023136"/>
    </source>
</evidence>
<feature type="domain" description="Cation/H+ exchanger transmembrane" evidence="11">
    <location>
        <begin position="16"/>
        <end position="406"/>
    </location>
</feature>
<dbReference type="InterPro" id="IPR006153">
    <property type="entry name" value="Cation/H_exchanger_TM"/>
</dbReference>
<keyword evidence="13" id="KW-1185">Reference proteome</keyword>
<evidence type="ECO:0000313" key="13">
    <source>
        <dbReference type="Proteomes" id="UP001243009"/>
    </source>
</evidence>
<evidence type="ECO:0000256" key="6">
    <source>
        <dbReference type="ARBA" id="ARBA00023053"/>
    </source>
</evidence>
<reference evidence="12 13" key="1">
    <citation type="submission" date="2023-08" db="EMBL/GenBank/DDBJ databases">
        <title>The draft genome sequence of Paracraurococcus sp. LOR1-02.</title>
        <authorList>
            <person name="Kingkaew E."/>
            <person name="Tanasupawat S."/>
        </authorList>
    </citation>
    <scope>NUCLEOTIDE SEQUENCE [LARGE SCALE GENOMIC DNA]</scope>
    <source>
        <strain evidence="12 13">LOR1-02</strain>
    </source>
</reference>
<evidence type="ECO:0000313" key="12">
    <source>
        <dbReference type="EMBL" id="MDO9714210.1"/>
    </source>
</evidence>
<keyword evidence="4 10" id="KW-0812">Transmembrane</keyword>
<evidence type="ECO:0000256" key="4">
    <source>
        <dbReference type="ARBA" id="ARBA00022692"/>
    </source>
</evidence>
<dbReference type="Pfam" id="PF00999">
    <property type="entry name" value="Na_H_Exchanger"/>
    <property type="match status" value="1"/>
</dbReference>
<dbReference type="Gene3D" id="6.10.140.1330">
    <property type="match status" value="1"/>
</dbReference>
<evidence type="ECO:0000259" key="11">
    <source>
        <dbReference type="Pfam" id="PF00999"/>
    </source>
</evidence>
<evidence type="ECO:0000256" key="2">
    <source>
        <dbReference type="ARBA" id="ARBA00022448"/>
    </source>
</evidence>
<keyword evidence="10" id="KW-0050">Antiport</keyword>
<comment type="similarity">
    <text evidence="10">Belongs to the monovalent cation:proton antiporter 1 (CPA1) transporter (TC 2.A.36) family.</text>
</comment>
<keyword evidence="6 10" id="KW-0915">Sodium</keyword>
<keyword evidence="9 10" id="KW-0739">Sodium transport</keyword>
<proteinExistence type="inferred from homology"/>
<feature type="transmembrane region" description="Helical" evidence="10">
    <location>
        <begin position="307"/>
        <end position="329"/>
    </location>
</feature>
<dbReference type="InterPro" id="IPR018422">
    <property type="entry name" value="Cation/H_exchanger_CPA1"/>
</dbReference>
<feature type="transmembrane region" description="Helical" evidence="10">
    <location>
        <begin position="276"/>
        <end position="295"/>
    </location>
</feature>
<evidence type="ECO:0000256" key="5">
    <source>
        <dbReference type="ARBA" id="ARBA00022989"/>
    </source>
</evidence>
<evidence type="ECO:0000256" key="7">
    <source>
        <dbReference type="ARBA" id="ARBA00023065"/>
    </source>
</evidence>
<keyword evidence="10" id="KW-0997">Cell inner membrane</keyword>
<protein>
    <submittedName>
        <fullName evidence="12">Na+/H+ antiporter</fullName>
    </submittedName>
</protein>
<evidence type="ECO:0000256" key="1">
    <source>
        <dbReference type="ARBA" id="ARBA00004651"/>
    </source>
</evidence>
<name>A0ABT9EEA6_9PROT</name>
<feature type="transmembrane region" description="Helical" evidence="10">
    <location>
        <begin position="57"/>
        <end position="75"/>
    </location>
</feature>
<dbReference type="PANTHER" id="PTHR10110:SF86">
    <property type="entry name" value="SODIUM_HYDROGEN EXCHANGER 7"/>
    <property type="match status" value="1"/>
</dbReference>
<keyword evidence="2 10" id="KW-0813">Transport</keyword>
<feature type="transmembrane region" description="Helical" evidence="10">
    <location>
        <begin position="350"/>
        <end position="371"/>
    </location>
</feature>
<dbReference type="NCBIfam" id="TIGR00831">
    <property type="entry name" value="a_cpa1"/>
    <property type="match status" value="1"/>
</dbReference>
<dbReference type="RefSeq" id="WP_305109049.1">
    <property type="nucleotide sequence ID" value="NZ_JAUTWS010000185.1"/>
</dbReference>
<comment type="function">
    <text evidence="10">Na(+)/H(+) antiporter that extrudes sodium in exchange for external protons.</text>
</comment>
<keyword evidence="7 10" id="KW-0406">Ion transport</keyword>
<feature type="transmembrane region" description="Helical" evidence="10">
    <location>
        <begin position="87"/>
        <end position="107"/>
    </location>
</feature>
<feature type="transmembrane region" description="Helical" evidence="10">
    <location>
        <begin position="185"/>
        <end position="208"/>
    </location>
</feature>
<evidence type="ECO:0000256" key="3">
    <source>
        <dbReference type="ARBA" id="ARBA00022475"/>
    </source>
</evidence>
<keyword evidence="3" id="KW-1003">Cell membrane</keyword>
<feature type="transmembrane region" description="Helical" evidence="10">
    <location>
        <begin position="31"/>
        <end position="51"/>
    </location>
</feature>
<keyword evidence="8 10" id="KW-0472">Membrane</keyword>
<feature type="transmembrane region" description="Helical" evidence="10">
    <location>
        <begin position="383"/>
        <end position="409"/>
    </location>
</feature>
<dbReference type="PANTHER" id="PTHR10110">
    <property type="entry name" value="SODIUM/HYDROGEN EXCHANGER"/>
    <property type="match status" value="1"/>
</dbReference>